<evidence type="ECO:0000313" key="2">
    <source>
        <dbReference type="Proteomes" id="UP000030960"/>
    </source>
</evidence>
<accession>A0A0B3RUC9</accession>
<gene>
    <name evidence="1" type="ORF">OA50_05023</name>
</gene>
<protein>
    <submittedName>
        <fullName evidence="1">Uncharacterized protein</fullName>
    </submittedName>
</protein>
<proteinExistence type="predicted"/>
<name>A0A0B3RUC9_9RHOB</name>
<comment type="caution">
    <text evidence="1">The sequence shown here is derived from an EMBL/GenBank/DDBJ whole genome shotgun (WGS) entry which is preliminary data.</text>
</comment>
<dbReference type="Proteomes" id="UP000030960">
    <property type="component" value="Unassembled WGS sequence"/>
</dbReference>
<sequence length="173" mass="19133">MTPAEATVTLHLCPPDYPDTFNPFDCAHAPSMQISDTSIRWKPKGGGEVEVRHARCLACGAPIGTGEHGNIFVDIGHLLQMDICQAGPFRRRLIEMQNIYLQWAAVIFGPDGWKGDEDHRELAAMIDPHLTMRVEPAGQHGDGTAFVRVHIDEDYWPQPAPEPDAPAQAEMNL</sequence>
<keyword evidence="2" id="KW-1185">Reference proteome</keyword>
<dbReference type="EMBL" id="JSUQ01000027">
    <property type="protein sequence ID" value="KHQ50348.1"/>
    <property type="molecule type" value="Genomic_DNA"/>
</dbReference>
<dbReference type="AlphaFoldDB" id="A0A0B3RUC9"/>
<dbReference type="RefSeq" id="WP_043146196.1">
    <property type="nucleotide sequence ID" value="NZ_JSUQ01000027.1"/>
</dbReference>
<reference evidence="1 2" key="1">
    <citation type="submission" date="2014-10" db="EMBL/GenBank/DDBJ databases">
        <title>Genome sequence of Ponticoccus sp. strain UMTAT08 isolated from clonal culture of toxic dinoflagellate Alexandrium tamiyavanichii.</title>
        <authorList>
            <person name="Gan H.Y."/>
            <person name="Muhd D.-D."/>
            <person name="Mohd Noor M.E."/>
            <person name="Yeong Y.S."/>
            <person name="Usup G."/>
        </authorList>
    </citation>
    <scope>NUCLEOTIDE SEQUENCE [LARGE SCALE GENOMIC DNA]</scope>
    <source>
        <strain evidence="1 2">UMTAT08</strain>
    </source>
</reference>
<organism evidence="1 2">
    <name type="scientific">Mameliella alba</name>
    <dbReference type="NCBI Taxonomy" id="561184"/>
    <lineage>
        <taxon>Bacteria</taxon>
        <taxon>Pseudomonadati</taxon>
        <taxon>Pseudomonadota</taxon>
        <taxon>Alphaproteobacteria</taxon>
        <taxon>Rhodobacterales</taxon>
        <taxon>Roseobacteraceae</taxon>
        <taxon>Mameliella</taxon>
    </lineage>
</organism>
<evidence type="ECO:0000313" key="1">
    <source>
        <dbReference type="EMBL" id="KHQ50348.1"/>
    </source>
</evidence>